<dbReference type="GO" id="GO:0008233">
    <property type="term" value="F:peptidase activity"/>
    <property type="evidence" value="ECO:0007669"/>
    <property type="project" value="UniProtKB-KW"/>
</dbReference>
<evidence type="ECO:0000256" key="1">
    <source>
        <dbReference type="ARBA" id="ARBA00006247"/>
    </source>
</evidence>
<dbReference type="PROSITE" id="PS00758">
    <property type="entry name" value="ARGE_DAPE_CPG2_1"/>
    <property type="match status" value="1"/>
</dbReference>
<dbReference type="AlphaFoldDB" id="A0A6N2U5R0"/>
<dbReference type="Gene3D" id="1.10.150.900">
    <property type="match status" value="1"/>
</dbReference>
<keyword evidence="4 7" id="KW-0378">Hydrolase</keyword>
<dbReference type="EMBL" id="CACRSL010000003">
    <property type="protein sequence ID" value="VYT13028.1"/>
    <property type="molecule type" value="Genomic_DNA"/>
</dbReference>
<evidence type="ECO:0000256" key="5">
    <source>
        <dbReference type="ARBA" id="ARBA00022833"/>
    </source>
</evidence>
<accession>A0A6N2U5R0</accession>
<protein>
    <submittedName>
        <fullName evidence="7">Succinyl-diaminopimelate desuccinylase</fullName>
        <ecNumber evidence="7">3.5.1.18</ecNumber>
    </submittedName>
</protein>
<dbReference type="Pfam" id="PF07687">
    <property type="entry name" value="M20_dimer"/>
    <property type="match status" value="1"/>
</dbReference>
<evidence type="ECO:0000259" key="6">
    <source>
        <dbReference type="Pfam" id="PF07687"/>
    </source>
</evidence>
<feature type="domain" description="Peptidase M20 dimerisation" evidence="6">
    <location>
        <begin position="198"/>
        <end position="337"/>
    </location>
</feature>
<dbReference type="EC" id="3.5.1.18" evidence="7"/>
<keyword evidence="5" id="KW-0862">Zinc</keyword>
<dbReference type="GO" id="GO:0009014">
    <property type="term" value="F:succinyl-diaminopimelate desuccinylase activity"/>
    <property type="evidence" value="ECO:0007669"/>
    <property type="project" value="UniProtKB-EC"/>
</dbReference>
<evidence type="ECO:0000256" key="2">
    <source>
        <dbReference type="ARBA" id="ARBA00022670"/>
    </source>
</evidence>
<name>A0A6N2U5R0_9FIRM</name>
<dbReference type="GO" id="GO:0006508">
    <property type="term" value="P:proteolysis"/>
    <property type="evidence" value="ECO:0007669"/>
    <property type="project" value="UniProtKB-KW"/>
</dbReference>
<evidence type="ECO:0000256" key="3">
    <source>
        <dbReference type="ARBA" id="ARBA00022723"/>
    </source>
</evidence>
<dbReference type="GO" id="GO:0046872">
    <property type="term" value="F:metal ion binding"/>
    <property type="evidence" value="ECO:0007669"/>
    <property type="project" value="UniProtKB-KW"/>
</dbReference>
<dbReference type="InterPro" id="IPR002933">
    <property type="entry name" value="Peptidase_M20"/>
</dbReference>
<sequence length="446" mass="49375">MKLDNDLYVKHLQGMIKYPTVSSVDPEKIDTEAFLAFHKYLEETYPLVHKTMTKEVFGKVGLLYHWKGTGKSDKLPLMLTAHQDVVPEGDHSMWKYPPYEGVIAEGCLWGRGSTDSKCNIQAYMDALEALIADGFVPDYDIYLGFGYNEEIMGGPGAAGAILSELLKSRGIQLGLEIDECGGIMQEGDKLVAQIFPSEKGYADFEFSMKDPGGHSSQPGEHSSLGIIGKTACILEENVLPQRLEAPAIEQMKARAPFLTGELAELFKDPEANWETLKPIVAKDRSLNAMTRTTTAVTMAKGSDQANILPERSWLVINNRLLAGDTIESLQAFYESIVPEGVEVKLLKGHNMPTVSSTDTVGYRLIQSIVEKKYPGITMMPSMLLGGTDARYYCDICPTHSVYRFTGLRYNSKWGGAHQVNERIDTDILADNVEFYVELIKGYGSAK</sequence>
<keyword evidence="3" id="KW-0479">Metal-binding</keyword>
<dbReference type="Gene3D" id="3.30.70.360">
    <property type="match status" value="1"/>
</dbReference>
<dbReference type="Pfam" id="PF01546">
    <property type="entry name" value="Peptidase_M20"/>
    <property type="match status" value="1"/>
</dbReference>
<dbReference type="InterPro" id="IPR047177">
    <property type="entry name" value="Pept_M20A"/>
</dbReference>
<comment type="similarity">
    <text evidence="1">Belongs to the peptidase M20A family.</text>
</comment>
<reference evidence="7" key="1">
    <citation type="submission" date="2019-11" db="EMBL/GenBank/DDBJ databases">
        <authorList>
            <person name="Feng L."/>
        </authorList>
    </citation>
    <scope>NUCLEOTIDE SEQUENCE</scope>
    <source>
        <strain evidence="7">AundefinedLFYP135</strain>
    </source>
</reference>
<evidence type="ECO:0000256" key="4">
    <source>
        <dbReference type="ARBA" id="ARBA00022801"/>
    </source>
</evidence>
<proteinExistence type="inferred from homology"/>
<dbReference type="SUPFAM" id="SSF53187">
    <property type="entry name" value="Zn-dependent exopeptidases"/>
    <property type="match status" value="1"/>
</dbReference>
<dbReference type="PANTHER" id="PTHR45962">
    <property type="entry name" value="N-FATTY-ACYL-AMINO ACID SYNTHASE/HYDROLASE PM20D1"/>
    <property type="match status" value="1"/>
</dbReference>
<evidence type="ECO:0000313" key="7">
    <source>
        <dbReference type="EMBL" id="VYT13028.1"/>
    </source>
</evidence>
<dbReference type="InterPro" id="IPR011650">
    <property type="entry name" value="Peptidase_M20_dimer"/>
</dbReference>
<dbReference type="InterPro" id="IPR001261">
    <property type="entry name" value="ArgE/DapE_CS"/>
</dbReference>
<dbReference type="Gene3D" id="3.40.630.10">
    <property type="entry name" value="Zn peptidases"/>
    <property type="match status" value="1"/>
</dbReference>
<keyword evidence="2" id="KW-0645">Protease</keyword>
<dbReference type="PANTHER" id="PTHR45962:SF1">
    <property type="entry name" value="N-FATTY-ACYL-AMINO ACID SYNTHASE_HYDROLASE PM20D1"/>
    <property type="match status" value="1"/>
</dbReference>
<organism evidence="7">
    <name type="scientific">uncultured Anaerotruncus sp</name>
    <dbReference type="NCBI Taxonomy" id="905011"/>
    <lineage>
        <taxon>Bacteria</taxon>
        <taxon>Bacillati</taxon>
        <taxon>Bacillota</taxon>
        <taxon>Clostridia</taxon>
        <taxon>Eubacteriales</taxon>
        <taxon>Oscillospiraceae</taxon>
        <taxon>Anaerotruncus</taxon>
        <taxon>environmental samples</taxon>
    </lineage>
</organism>
<gene>
    <name evidence="7" type="primary">dapE_4</name>
    <name evidence="7" type="ORF">AULFYP135_01762</name>
</gene>